<name>A0A0B8ZZT2_BRELN</name>
<dbReference type="STRING" id="1703.BLSMQ_1696"/>
<keyword evidence="3" id="KW-0227">DNA damage</keyword>
<keyword evidence="18" id="KW-1185">Reference proteome</keyword>
<keyword evidence="8" id="KW-0238">DNA-binding</keyword>
<evidence type="ECO:0000259" key="15">
    <source>
        <dbReference type="PROSITE" id="PS51198"/>
    </source>
</evidence>
<keyword evidence="5 14" id="KW-0347">Helicase</keyword>
<evidence type="ECO:0000256" key="8">
    <source>
        <dbReference type="ARBA" id="ARBA00023125"/>
    </source>
</evidence>
<evidence type="ECO:0000256" key="7">
    <source>
        <dbReference type="ARBA" id="ARBA00022840"/>
    </source>
</evidence>
<keyword evidence="9" id="KW-0234">DNA repair</keyword>
<keyword evidence="1" id="KW-0540">Nuclease</keyword>
<dbReference type="GO" id="GO:0003677">
    <property type="term" value="F:DNA binding"/>
    <property type="evidence" value="ECO:0007669"/>
    <property type="project" value="UniProtKB-KW"/>
</dbReference>
<comment type="caution">
    <text evidence="17">The sequence shown here is derived from an EMBL/GenBank/DDBJ whole genome shotgun (WGS) entry which is preliminary data.</text>
</comment>
<evidence type="ECO:0000256" key="11">
    <source>
        <dbReference type="ARBA" id="ARBA00034617"/>
    </source>
</evidence>
<proteinExistence type="predicted"/>
<evidence type="ECO:0000256" key="13">
    <source>
        <dbReference type="ARBA" id="ARBA00048988"/>
    </source>
</evidence>
<dbReference type="InterPro" id="IPR014016">
    <property type="entry name" value="UvrD-like_ATP-bd"/>
</dbReference>
<comment type="catalytic activity">
    <reaction evidence="11">
        <text>Couples ATP hydrolysis with the unwinding of duplex DNA by translocating in the 3'-5' direction.</text>
        <dbReference type="EC" id="5.6.2.4"/>
    </reaction>
</comment>
<keyword evidence="2 14" id="KW-0547">Nucleotide-binding</keyword>
<evidence type="ECO:0000256" key="6">
    <source>
        <dbReference type="ARBA" id="ARBA00022839"/>
    </source>
</evidence>
<dbReference type="GO" id="GO:0005524">
    <property type="term" value="F:ATP binding"/>
    <property type="evidence" value="ECO:0007669"/>
    <property type="project" value="UniProtKB-UniRule"/>
</dbReference>
<evidence type="ECO:0000313" key="18">
    <source>
        <dbReference type="Proteomes" id="UP000031488"/>
    </source>
</evidence>
<dbReference type="InterPro" id="IPR027417">
    <property type="entry name" value="P-loop_NTPase"/>
</dbReference>
<comment type="catalytic activity">
    <reaction evidence="13">
        <text>ATP + H2O = ADP + phosphate + H(+)</text>
        <dbReference type="Rhea" id="RHEA:13065"/>
        <dbReference type="ChEBI" id="CHEBI:15377"/>
        <dbReference type="ChEBI" id="CHEBI:15378"/>
        <dbReference type="ChEBI" id="CHEBI:30616"/>
        <dbReference type="ChEBI" id="CHEBI:43474"/>
        <dbReference type="ChEBI" id="CHEBI:456216"/>
        <dbReference type="EC" id="5.6.2.4"/>
    </reaction>
</comment>
<evidence type="ECO:0000256" key="2">
    <source>
        <dbReference type="ARBA" id="ARBA00022741"/>
    </source>
</evidence>
<dbReference type="Pfam" id="PF00580">
    <property type="entry name" value="UvrD-helicase"/>
    <property type="match status" value="1"/>
</dbReference>
<dbReference type="Pfam" id="PF13361">
    <property type="entry name" value="UvrD_C"/>
    <property type="match status" value="1"/>
</dbReference>
<gene>
    <name evidence="17" type="ORF">AE0388_2379</name>
</gene>
<dbReference type="InterPro" id="IPR038726">
    <property type="entry name" value="PDDEXK_AddAB-type"/>
</dbReference>
<dbReference type="PATRIC" id="fig|1703.6.peg.2277"/>
<dbReference type="SUPFAM" id="SSF52980">
    <property type="entry name" value="Restriction endonuclease-like"/>
    <property type="match status" value="1"/>
</dbReference>
<keyword evidence="10" id="KW-0413">Isomerase</keyword>
<dbReference type="InterPro" id="IPR000212">
    <property type="entry name" value="DNA_helicase_UvrD/REP"/>
</dbReference>
<feature type="domain" description="UvrD-like helicase C-terminal" evidence="16">
    <location>
        <begin position="342"/>
        <end position="666"/>
    </location>
</feature>
<dbReference type="RefSeq" id="WP_039211188.1">
    <property type="nucleotide sequence ID" value="NZ_JTJZ01000020.1"/>
</dbReference>
<evidence type="ECO:0000256" key="10">
    <source>
        <dbReference type="ARBA" id="ARBA00023235"/>
    </source>
</evidence>
<evidence type="ECO:0000256" key="14">
    <source>
        <dbReference type="PROSITE-ProRule" id="PRU00560"/>
    </source>
</evidence>
<dbReference type="CDD" id="cd17932">
    <property type="entry name" value="DEXQc_UvrD"/>
    <property type="match status" value="1"/>
</dbReference>
<organism evidence="17 18">
    <name type="scientific">Brevibacterium linens</name>
    <dbReference type="NCBI Taxonomy" id="1703"/>
    <lineage>
        <taxon>Bacteria</taxon>
        <taxon>Bacillati</taxon>
        <taxon>Actinomycetota</taxon>
        <taxon>Actinomycetes</taxon>
        <taxon>Micrococcales</taxon>
        <taxon>Brevibacteriaceae</taxon>
        <taxon>Brevibacterium</taxon>
    </lineage>
</organism>
<dbReference type="InterPro" id="IPR011335">
    <property type="entry name" value="Restrct_endonuc-II-like"/>
</dbReference>
<dbReference type="PANTHER" id="PTHR11070:SF55">
    <property type="entry name" value="DNA 3'-5' HELICASE"/>
    <property type="match status" value="1"/>
</dbReference>
<protein>
    <recommendedName>
        <fullName evidence="12">DNA 3'-5' helicase</fullName>
        <ecNumber evidence="12">5.6.2.4</ecNumber>
    </recommendedName>
</protein>
<dbReference type="PANTHER" id="PTHR11070">
    <property type="entry name" value="UVRD / RECB / PCRA DNA HELICASE FAMILY MEMBER"/>
    <property type="match status" value="1"/>
</dbReference>
<feature type="binding site" evidence="14">
    <location>
        <begin position="42"/>
        <end position="49"/>
    </location>
    <ligand>
        <name>ATP</name>
        <dbReference type="ChEBI" id="CHEBI:30616"/>
    </ligand>
</feature>
<evidence type="ECO:0000259" key="16">
    <source>
        <dbReference type="PROSITE" id="PS51217"/>
    </source>
</evidence>
<dbReference type="GO" id="GO:0000725">
    <property type="term" value="P:recombinational repair"/>
    <property type="evidence" value="ECO:0007669"/>
    <property type="project" value="TreeGrafter"/>
</dbReference>
<dbReference type="EMBL" id="JTJZ01000020">
    <property type="protein sequence ID" value="KHS51829.1"/>
    <property type="molecule type" value="Genomic_DNA"/>
</dbReference>
<dbReference type="SUPFAM" id="SSF52540">
    <property type="entry name" value="P-loop containing nucleoside triphosphate hydrolases"/>
    <property type="match status" value="1"/>
</dbReference>
<dbReference type="InterPro" id="IPR014017">
    <property type="entry name" value="DNA_helicase_UvrD-like_C"/>
</dbReference>
<keyword evidence="4 14" id="KW-0378">Hydrolase</keyword>
<dbReference type="PROSITE" id="PS51217">
    <property type="entry name" value="UVRD_HELICASE_CTER"/>
    <property type="match status" value="1"/>
</dbReference>
<dbReference type="Gene3D" id="3.40.50.300">
    <property type="entry name" value="P-loop containing nucleotide triphosphate hydrolases"/>
    <property type="match status" value="4"/>
</dbReference>
<keyword evidence="7 14" id="KW-0067">ATP-binding</keyword>
<accession>A0A0B8ZZT2</accession>
<dbReference type="GO" id="GO:0033202">
    <property type="term" value="C:DNA helicase complex"/>
    <property type="evidence" value="ECO:0007669"/>
    <property type="project" value="TreeGrafter"/>
</dbReference>
<evidence type="ECO:0000313" key="17">
    <source>
        <dbReference type="EMBL" id="KHS51829.1"/>
    </source>
</evidence>
<dbReference type="PROSITE" id="PS51198">
    <property type="entry name" value="UVRD_HELICASE_ATP_BIND"/>
    <property type="match status" value="1"/>
</dbReference>
<dbReference type="GO" id="GO:0043138">
    <property type="term" value="F:3'-5' DNA helicase activity"/>
    <property type="evidence" value="ECO:0007669"/>
    <property type="project" value="UniProtKB-EC"/>
</dbReference>
<evidence type="ECO:0000256" key="1">
    <source>
        <dbReference type="ARBA" id="ARBA00022722"/>
    </source>
</evidence>
<dbReference type="InterPro" id="IPR011604">
    <property type="entry name" value="PDDEXK-like_dom_sf"/>
</dbReference>
<dbReference type="AlphaFoldDB" id="A0A0B8ZZT2"/>
<sequence length="1059" mass="115413">MRFTAERLAELTAADPAQAFPPSPEQKVIIEADPAQSMKVTAGAGSGKTTVISQRVVWLVANEYVSPEEILGLTFTRKAVGELGGRIRVLLSRLRHNLGRGQDLSLPGLDNPTVSTYNSYAASIVSEHGVSIGIEPETVLLDDAAAHTLAGNLIDSTPSEEIPGDFSRETMIADIIALAGQMNDHGRDVEEVTDYLEQCLAALVSSKGKPVDPNGRRAKLEAKIRTARLADAYMRAKRRNLAMDFSDQVRFAQRILDEVPAAAEAERARWKIVLLDEFQDTSVAQLKLLRDLFHSTAVTAVGDPRQAIYGWRGASADNMVRFSSDFRDVESLSLSTSWRNDRSILQVANRIASGLADSNESPLSARDGAGDGEVNVEISSGAHDPDFLTTGLRALTEWFHTVPEGSSKAVLCRKRAHFAPVAAALEAAGFAVHVHGSPGLLTDPFVADLRAVLTAAVDPMAGDEIMRLISGRMLGLGAGDIAGLQAFTRRQSERRASDRAEPTAEEVIVEAIDQATIVEGIDELIEVQRALDQGARTSADKGLVADYQQSGLSSEALHRLVRLARALRTTRSGTGTITSIIRTAMSETGIDSDIWGLSDSLRNLHRSSVDAFLSAASQYSATDDKPSITGFLSWLSLMEAHDALSVAEPTTAADAINIMTVHASKGLEFDAIAVPSLVVKDFPTEPRDKEGWMDRTALPYPLRGDRAHLVDFDLREAEFDTKKALDEWIGDFIRPKIADAHEGEERRLAYVAFTRAKRHLWLGAELMGSRATPDDPSPFLTEAIEALGLEVDVPEPADESAEDRIETTLWPVPRTRQVAAAQRAAGWVEASPDVSLESLAEESGVIGRFAAQALRIADRPETTSAATMPDRLSATALVAWRRDPQGFRKQTLRPIPTPPSRAAEIGTTFHSWVEQHFGQSSIDIGDDESVRPIDAATIERLQATFSASDFATRRADHVEMSFELVLGRFRVPGKIDAVFITGDHAEVVDWKTSKKPDDAVLEVMKWQLALYRFAILRVHPEITEVTGTFYFVGSDEVVQFTDLPDEDEVIAWLEANDVG</sequence>
<reference evidence="17 18" key="1">
    <citation type="submission" date="2014-11" db="EMBL/GenBank/DDBJ databases">
        <title>Draft Genome Sequence of Brevibacterium linens AE038-8.</title>
        <authorList>
            <person name="Maizel D."/>
            <person name="Utturkar S.M."/>
            <person name="Brown S.D."/>
            <person name="Ferrero M."/>
            <person name="Rosen B.P."/>
        </authorList>
    </citation>
    <scope>NUCLEOTIDE SEQUENCE [LARGE SCALE GENOMIC DNA]</scope>
    <source>
        <strain evidence="17 18">AE038-8</strain>
    </source>
</reference>
<keyword evidence="6" id="KW-0269">Exonuclease</keyword>
<evidence type="ECO:0000256" key="4">
    <source>
        <dbReference type="ARBA" id="ARBA00022801"/>
    </source>
</evidence>
<evidence type="ECO:0000256" key="5">
    <source>
        <dbReference type="ARBA" id="ARBA00022806"/>
    </source>
</evidence>
<evidence type="ECO:0000256" key="9">
    <source>
        <dbReference type="ARBA" id="ARBA00023204"/>
    </source>
</evidence>
<dbReference type="EC" id="5.6.2.4" evidence="12"/>
<dbReference type="Gene3D" id="3.90.320.10">
    <property type="match status" value="1"/>
</dbReference>
<dbReference type="OrthoDB" id="4812256at2"/>
<evidence type="ECO:0000256" key="3">
    <source>
        <dbReference type="ARBA" id="ARBA00022763"/>
    </source>
</evidence>
<evidence type="ECO:0000256" key="12">
    <source>
        <dbReference type="ARBA" id="ARBA00034808"/>
    </source>
</evidence>
<dbReference type="Gene3D" id="1.10.486.10">
    <property type="entry name" value="PCRA, domain 4"/>
    <property type="match status" value="1"/>
</dbReference>
<dbReference type="GO" id="GO:0004527">
    <property type="term" value="F:exonuclease activity"/>
    <property type="evidence" value="ECO:0007669"/>
    <property type="project" value="UniProtKB-KW"/>
</dbReference>
<dbReference type="GO" id="GO:0005829">
    <property type="term" value="C:cytosol"/>
    <property type="evidence" value="ECO:0007669"/>
    <property type="project" value="TreeGrafter"/>
</dbReference>
<dbReference type="Proteomes" id="UP000031488">
    <property type="component" value="Unassembled WGS sequence"/>
</dbReference>
<feature type="domain" description="UvrD-like helicase ATP-binding" evidence="15">
    <location>
        <begin position="21"/>
        <end position="341"/>
    </location>
</feature>
<dbReference type="Pfam" id="PF12705">
    <property type="entry name" value="PDDEXK_1"/>
    <property type="match status" value="1"/>
</dbReference>